<comment type="catalytic activity">
    <reaction evidence="5 6">
        <text>queuosine 5'-phosphate + H2O = queuine + D-ribose 5-phosphate</text>
        <dbReference type="Rhea" id="RHEA:75387"/>
        <dbReference type="ChEBI" id="CHEBI:15377"/>
        <dbReference type="ChEBI" id="CHEBI:17433"/>
        <dbReference type="ChEBI" id="CHEBI:78346"/>
        <dbReference type="ChEBI" id="CHEBI:194371"/>
    </reaction>
    <physiologicalReaction direction="left-to-right" evidence="5 6">
        <dbReference type="Rhea" id="RHEA:75388"/>
    </physiologicalReaction>
</comment>
<keyword evidence="1 6" id="KW-0378">Hydrolase</keyword>
<evidence type="ECO:0000313" key="8">
    <source>
        <dbReference type="Proteomes" id="UP000054498"/>
    </source>
</evidence>
<comment type="similarity">
    <text evidence="2 6">Belongs to the QNG1 protein family.</text>
</comment>
<dbReference type="OrthoDB" id="416777at2759"/>
<dbReference type="GeneID" id="25738511"/>
<evidence type="ECO:0000256" key="5">
    <source>
        <dbReference type="ARBA" id="ARBA00048204"/>
    </source>
</evidence>
<proteinExistence type="inferred from homology"/>
<dbReference type="EMBL" id="KK101074">
    <property type="protein sequence ID" value="KIZ02324.1"/>
    <property type="molecule type" value="Genomic_DNA"/>
</dbReference>
<sequence length="269" mass="28030">MHHLSVCAAGLGGVSINADAAAAVAARLKPDEVRAAARAGFPVRFETIEDEITFLAIYRLLDFGSEYDEQLRAATGRDARETMQFGALGLHLGAKRLDRHFLKDFSLFGVTNYFSFEARVDHPLADAIRATLNGAGAALERLGQRTFGQHILKLLDARKAAGEPALAAALVADLAANFPGFDDVATCGESRKAQALAADLFARFGMPTDVGTADPGTAAPDARFAWDDAALLAGDSGALAAAAWRGLGVVALPEALAAAVDGGQPLSVL</sequence>
<dbReference type="RefSeq" id="XP_013901343.1">
    <property type="nucleotide sequence ID" value="XM_014045889.1"/>
</dbReference>
<dbReference type="EC" id="3.2.2.-" evidence="6"/>
<dbReference type="InterPro" id="IPR019438">
    <property type="entry name" value="Q_salvage"/>
</dbReference>
<accession>A0A0D2L5M3</accession>
<dbReference type="GO" id="GO:0016787">
    <property type="term" value="F:hydrolase activity"/>
    <property type="evidence" value="ECO:0007669"/>
    <property type="project" value="UniProtKB-KW"/>
</dbReference>
<dbReference type="AlphaFoldDB" id="A0A0D2L5M3"/>
<evidence type="ECO:0000256" key="6">
    <source>
        <dbReference type="RuleBase" id="RU365002"/>
    </source>
</evidence>
<organism evidence="7 8">
    <name type="scientific">Monoraphidium neglectum</name>
    <dbReference type="NCBI Taxonomy" id="145388"/>
    <lineage>
        <taxon>Eukaryota</taxon>
        <taxon>Viridiplantae</taxon>
        <taxon>Chlorophyta</taxon>
        <taxon>core chlorophytes</taxon>
        <taxon>Chlorophyceae</taxon>
        <taxon>CS clade</taxon>
        <taxon>Sphaeropleales</taxon>
        <taxon>Selenastraceae</taxon>
        <taxon>Monoraphidium</taxon>
    </lineage>
</organism>
<gene>
    <name evidence="7" type="ORF">MNEG_5634</name>
</gene>
<dbReference type="PANTHER" id="PTHR21314">
    <property type="entry name" value="QUEUOSINE 5'-PHOSPHATE N-GLYCOSYLASE_HYDROLASE-RELATED"/>
    <property type="match status" value="1"/>
</dbReference>
<dbReference type="KEGG" id="mng:MNEG_5634"/>
<evidence type="ECO:0000313" key="7">
    <source>
        <dbReference type="EMBL" id="KIZ02324.1"/>
    </source>
</evidence>
<dbReference type="PANTHER" id="PTHR21314:SF0">
    <property type="entry name" value="QUEUOSINE 5'-PHOSPHATE N-GLYCOSYLASE_HYDROLASE"/>
    <property type="match status" value="1"/>
</dbReference>
<evidence type="ECO:0000256" key="3">
    <source>
        <dbReference type="ARBA" id="ARBA00035306"/>
    </source>
</evidence>
<dbReference type="Proteomes" id="UP000054498">
    <property type="component" value="Unassembled WGS sequence"/>
</dbReference>
<protein>
    <recommendedName>
        <fullName evidence="3 6">Queuosine 5'-phosphate N-glycosylase/hydrolase</fullName>
        <ecNumber evidence="6">3.2.2.-</ecNumber>
    </recommendedName>
    <alternativeName>
        <fullName evidence="4 6">Queuosine-nucleotide N-glycosylase/hydrolase</fullName>
    </alternativeName>
</protein>
<evidence type="ECO:0000256" key="1">
    <source>
        <dbReference type="ARBA" id="ARBA00022801"/>
    </source>
</evidence>
<name>A0A0D2L5M3_9CHLO</name>
<comment type="function">
    <text evidence="6">Catalyzes the hydrolysis of queuosine 5'-phosphate, releasing the nucleobase queuine (q). Is required for salvage of queuine from exogenous queuosine (Q) that is imported and then converted to queuosine 5'-phosphate intracellularly.</text>
</comment>
<reference evidence="7 8" key="1">
    <citation type="journal article" date="2013" name="BMC Genomics">
        <title>Reconstruction of the lipid metabolism for the microalga Monoraphidium neglectum from its genome sequence reveals characteristics suitable for biofuel production.</title>
        <authorList>
            <person name="Bogen C."/>
            <person name="Al-Dilaimi A."/>
            <person name="Albersmeier A."/>
            <person name="Wichmann J."/>
            <person name="Grundmann M."/>
            <person name="Rupp O."/>
            <person name="Lauersen K.J."/>
            <person name="Blifernez-Klassen O."/>
            <person name="Kalinowski J."/>
            <person name="Goesmann A."/>
            <person name="Mussgnug J.H."/>
            <person name="Kruse O."/>
        </authorList>
    </citation>
    <scope>NUCLEOTIDE SEQUENCE [LARGE SCALE GENOMIC DNA]</scope>
    <source>
        <strain evidence="7 8">SAG 48.87</strain>
    </source>
</reference>
<evidence type="ECO:0000256" key="4">
    <source>
        <dbReference type="ARBA" id="ARBA00035393"/>
    </source>
</evidence>
<dbReference type="GO" id="GO:0006400">
    <property type="term" value="P:tRNA modification"/>
    <property type="evidence" value="ECO:0007669"/>
    <property type="project" value="TreeGrafter"/>
</dbReference>
<evidence type="ECO:0000256" key="2">
    <source>
        <dbReference type="ARBA" id="ARBA00035119"/>
    </source>
</evidence>
<keyword evidence="8" id="KW-1185">Reference proteome</keyword>